<dbReference type="AlphaFoldDB" id="M5RQ56"/>
<sequence>MEDVRLAKAIFVSEARSSRRRKGHLLALSSIGFASLARSPEFCIKLWVIETKISYSYITVFGLFLIPVLGYSLWHASEKAKKLRDGFLKDYKSLSNFDNVLISKPSSGFFEDVGYVYPYALAIIAMVTTMIQFYKLDSSFSLAFLAYEKNFKDGAVAYEPWFSIFYLIGLALIVLWTYRELAPRSKESVAIDAESGNEREDSTPDAS</sequence>
<gene>
    <name evidence="3" type="ORF">RMSM_01749</name>
</gene>
<dbReference type="PATRIC" id="fig|1265738.3.peg.1744"/>
<dbReference type="EMBL" id="ANOG01000258">
    <property type="protein sequence ID" value="EMI21331.1"/>
    <property type="molecule type" value="Genomic_DNA"/>
</dbReference>
<organism evidence="3 4">
    <name type="scientific">Rhodopirellula maiorica SM1</name>
    <dbReference type="NCBI Taxonomy" id="1265738"/>
    <lineage>
        <taxon>Bacteria</taxon>
        <taxon>Pseudomonadati</taxon>
        <taxon>Planctomycetota</taxon>
        <taxon>Planctomycetia</taxon>
        <taxon>Pirellulales</taxon>
        <taxon>Pirellulaceae</taxon>
        <taxon>Novipirellula</taxon>
    </lineage>
</organism>
<accession>M5RQ56</accession>
<reference evidence="3 4" key="1">
    <citation type="journal article" date="2013" name="Mar. Genomics">
        <title>Expression of sulfatases in Rhodopirellula baltica and the diversity of sulfatases in the genus Rhodopirellula.</title>
        <authorList>
            <person name="Wegner C.E."/>
            <person name="Richter-Heitmann T."/>
            <person name="Klindworth A."/>
            <person name="Klockow C."/>
            <person name="Richter M."/>
            <person name="Achstetter T."/>
            <person name="Glockner F.O."/>
            <person name="Harder J."/>
        </authorList>
    </citation>
    <scope>NUCLEOTIDE SEQUENCE [LARGE SCALE GENOMIC DNA]</scope>
    <source>
        <strain evidence="3 4">SM1</strain>
    </source>
</reference>
<keyword evidence="2" id="KW-0812">Transmembrane</keyword>
<proteinExistence type="predicted"/>
<comment type="caution">
    <text evidence="3">The sequence shown here is derived from an EMBL/GenBank/DDBJ whole genome shotgun (WGS) entry which is preliminary data.</text>
</comment>
<evidence type="ECO:0000256" key="1">
    <source>
        <dbReference type="SAM" id="MobiDB-lite"/>
    </source>
</evidence>
<keyword evidence="4" id="KW-1185">Reference proteome</keyword>
<feature type="transmembrane region" description="Helical" evidence="2">
    <location>
        <begin position="161"/>
        <end position="178"/>
    </location>
</feature>
<dbReference type="Proteomes" id="UP000011991">
    <property type="component" value="Unassembled WGS sequence"/>
</dbReference>
<feature type="compositionally biased region" description="Basic and acidic residues" evidence="1">
    <location>
        <begin position="196"/>
        <end position="207"/>
    </location>
</feature>
<name>M5RQ56_9BACT</name>
<protein>
    <submittedName>
        <fullName evidence="3">Membrane protein</fullName>
    </submittedName>
</protein>
<evidence type="ECO:0000313" key="4">
    <source>
        <dbReference type="Proteomes" id="UP000011991"/>
    </source>
</evidence>
<evidence type="ECO:0000313" key="3">
    <source>
        <dbReference type="EMBL" id="EMI21331.1"/>
    </source>
</evidence>
<feature type="region of interest" description="Disordered" evidence="1">
    <location>
        <begin position="188"/>
        <end position="207"/>
    </location>
</feature>
<feature type="transmembrane region" description="Helical" evidence="2">
    <location>
        <begin position="114"/>
        <end position="134"/>
    </location>
</feature>
<evidence type="ECO:0000256" key="2">
    <source>
        <dbReference type="SAM" id="Phobius"/>
    </source>
</evidence>
<feature type="transmembrane region" description="Helical" evidence="2">
    <location>
        <begin position="55"/>
        <end position="74"/>
    </location>
</feature>
<keyword evidence="2" id="KW-0472">Membrane</keyword>
<keyword evidence="2" id="KW-1133">Transmembrane helix</keyword>